<comment type="miscellaneous">
    <text evidence="11">In the RecBCD complex, RecB has a slow 3'-5' helicase, an exonuclease activity and loads RecA onto ssDNA, RecD has a fast 5'-3' helicase activity, while RecC stimulates the ATPase and processivity of the RecB helicase and contributes to recognition of the Chi site.</text>
</comment>
<comment type="subunit">
    <text evidence="11">Heterotrimer of RecB, RecC and RecD. All subunits contribute to DNA-binding.</text>
</comment>
<accession>A0A345NN36</accession>
<keyword evidence="6 11" id="KW-0269">Exonuclease</keyword>
<keyword evidence="7 11" id="KW-0067">ATP-binding</keyword>
<keyword evidence="3 11" id="KW-0227">DNA damage</keyword>
<dbReference type="EMBL" id="CP031229">
    <property type="protein sequence ID" value="AXH96444.1"/>
    <property type="molecule type" value="Genomic_DNA"/>
</dbReference>
<dbReference type="GO" id="GO:0008854">
    <property type="term" value="F:exodeoxyribonuclease V activity"/>
    <property type="evidence" value="ECO:0007669"/>
    <property type="project" value="InterPro"/>
</dbReference>
<dbReference type="Gene3D" id="3.40.50.300">
    <property type="entry name" value="P-loop containing nucleotide triphosphate hydrolases"/>
    <property type="match status" value="3"/>
</dbReference>
<evidence type="ECO:0000256" key="7">
    <source>
        <dbReference type="ARBA" id="ARBA00022840"/>
    </source>
</evidence>
<keyword evidence="10 11" id="KW-0413">Isomerase</keyword>
<gene>
    <name evidence="11 14" type="primary">recD</name>
    <name evidence="14" type="ORF">DV701_10215</name>
</gene>
<name>A0A345NN36_9MICO</name>
<dbReference type="OrthoDB" id="9763659at2"/>
<evidence type="ECO:0000256" key="1">
    <source>
        <dbReference type="ARBA" id="ARBA00022722"/>
    </source>
</evidence>
<evidence type="ECO:0000256" key="11">
    <source>
        <dbReference type="HAMAP-Rule" id="MF_01487"/>
    </source>
</evidence>
<evidence type="ECO:0000313" key="14">
    <source>
        <dbReference type="EMBL" id="AXH96444.1"/>
    </source>
</evidence>
<evidence type="ECO:0000313" key="15">
    <source>
        <dbReference type="Proteomes" id="UP000253790"/>
    </source>
</evidence>
<dbReference type="HAMAP" id="MF_01487">
    <property type="entry name" value="RecD"/>
    <property type="match status" value="1"/>
</dbReference>
<dbReference type="PANTHER" id="PTHR43788">
    <property type="entry name" value="DNA2/NAM7 HELICASE FAMILY MEMBER"/>
    <property type="match status" value="1"/>
</dbReference>
<evidence type="ECO:0000256" key="3">
    <source>
        <dbReference type="ARBA" id="ARBA00022763"/>
    </source>
</evidence>
<dbReference type="GO" id="GO:0003677">
    <property type="term" value="F:DNA binding"/>
    <property type="evidence" value="ECO:0007669"/>
    <property type="project" value="UniProtKB-UniRule"/>
</dbReference>
<organism evidence="14 15">
    <name type="scientific">Ornithinimicrobium avium</name>
    <dbReference type="NCBI Taxonomy" id="2283195"/>
    <lineage>
        <taxon>Bacteria</taxon>
        <taxon>Bacillati</taxon>
        <taxon>Actinomycetota</taxon>
        <taxon>Actinomycetes</taxon>
        <taxon>Micrococcales</taxon>
        <taxon>Ornithinimicrobiaceae</taxon>
        <taxon>Ornithinimicrobium</taxon>
    </lineage>
</organism>
<dbReference type="Pfam" id="PF21185">
    <property type="entry name" value="RecD_N"/>
    <property type="match status" value="1"/>
</dbReference>
<proteinExistence type="inferred from homology"/>
<dbReference type="Gene3D" id="1.10.10.1020">
    <property type="entry name" value="RecBCD complex, subunit RecD, N-terminal domain"/>
    <property type="match status" value="1"/>
</dbReference>
<keyword evidence="5 11" id="KW-0347">Helicase</keyword>
<dbReference type="GO" id="GO:0009338">
    <property type="term" value="C:exodeoxyribonuclease V complex"/>
    <property type="evidence" value="ECO:0007669"/>
    <property type="project" value="InterPro"/>
</dbReference>
<keyword evidence="1 11" id="KW-0540">Nuclease</keyword>
<comment type="function">
    <text evidence="11">A helicase/nuclease that prepares dsDNA breaks (DSB) for recombinational DNA repair. Binds to DSBs and unwinds DNA via a highly rapid and processive ATP-dependent bidirectional helicase activity. Unwinds dsDNA until it encounters a Chi (crossover hotspot instigator) sequence from the 3' direction. Cuts ssDNA a few nucleotides 3' to the Chi site. The properties and activities of the enzyme are changed at Chi. The Chi-altered holoenzyme produces a long 3'-ssDNA overhang and facilitates RecA-binding to the ssDNA for homologous DNA recombination and repair. Holoenzyme degrades any linearized DNA that is unable to undergo homologous recombination. In the holoenzyme this subunit has ssDNA-dependent ATPase and 5'-3' helicase activity. When added to pre-assembled RecBC greatly stimulates nuclease activity and augments holoenzyme processivity. Negatively regulates the RecA-loading ability of RecBCD.</text>
</comment>
<dbReference type="PANTHER" id="PTHR43788:SF6">
    <property type="entry name" value="DNA HELICASE B"/>
    <property type="match status" value="1"/>
</dbReference>
<dbReference type="GO" id="GO:0000724">
    <property type="term" value="P:double-strand break repair via homologous recombination"/>
    <property type="evidence" value="ECO:0007669"/>
    <property type="project" value="UniProtKB-UniRule"/>
</dbReference>
<evidence type="ECO:0000256" key="2">
    <source>
        <dbReference type="ARBA" id="ARBA00022741"/>
    </source>
</evidence>
<keyword evidence="2 11" id="KW-0547">Nucleotide-binding</keyword>
<evidence type="ECO:0000259" key="13">
    <source>
        <dbReference type="Pfam" id="PF21185"/>
    </source>
</evidence>
<feature type="domain" description="RecBCD enzyme subunit RecD N-terminal" evidence="13">
    <location>
        <begin position="31"/>
        <end position="112"/>
    </location>
</feature>
<dbReference type="InterPro" id="IPR041851">
    <property type="entry name" value="RecD_N_sf"/>
</dbReference>
<sequence length="661" mass="69240">MTALELFEPTDEHDRRLAQTTQGLLGRFNAAGVLTAADVHVARTLARATREQDEAAVLAAALASRAVRSGSVAISLAALAAAGAAALPDLPWPDAQEWQEQVTGSKLVGQGAIVVDQGLVYLQRYHHQEVQVVEDLRTRAALDAPQVDEPVLDSGLGRIFPGEGYAEQRAAARTLLRARTAVLTGGPGTGKTTTVAGVLALLAEQADAAGERALRVGLAAPTGKAAARVRAAVADALDGILARTTDPRTRAVVEPLRDVEAMTLHRLLGWNPRSRSRFRHHRTNRLPHDVVLVDEASMVSLTHMARLLEALRPTARLVLVGDADQLVSVDAGAVLADLVAGAELAGAELAGAELAGAEVTGEGTGAEVTGEGTGAEVTDEGAGGRAPLVVTRLRTVHRFGETIGALADALRRGDADGVVGALSAGSGEVEWVRQTEDTAYLRDLVTGHAREVLAAARRGDAPAALEALGRHRLLCAHRSGPQGVSTWNRLTETWLREEAGLASYDPMYVGRPLLVTANDYVTGVLNGDTGVVVASHKPDGTPVRMAVIEGPTGAQRFAPGRLGEVETMHAMTIHKAQGSQAAEITVLLPEADSPLLTRELFYTAVTRAQQKVRVVASEDVVRAAVERRVVRASGLRQRLSAEDVGPPAALLRAGTAPPGAG</sequence>
<keyword evidence="8 11" id="KW-0238">DNA-binding</keyword>
<keyword evidence="15" id="KW-1185">Reference proteome</keyword>
<protein>
    <recommendedName>
        <fullName evidence="11">RecBCD enzyme subunit RecD</fullName>
        <ecNumber evidence="11">5.6.2.3</ecNumber>
    </recommendedName>
    <alternativeName>
        <fullName evidence="11">DNA 5'-3' helicase subunit RecD</fullName>
    </alternativeName>
    <alternativeName>
        <fullName evidence="11">Exonuclease V subunit RecD</fullName>
        <shortName evidence="11">ExoV subunit RecD</shortName>
    </alternativeName>
    <alternativeName>
        <fullName evidence="11">Helicase/nuclease RecBCD subunit RecD</fullName>
    </alternativeName>
</protein>
<dbReference type="InterPro" id="IPR027417">
    <property type="entry name" value="P-loop_NTPase"/>
</dbReference>
<keyword evidence="9 11" id="KW-0234">DNA repair</keyword>
<dbReference type="Pfam" id="PF13245">
    <property type="entry name" value="AAA_19"/>
    <property type="match status" value="1"/>
</dbReference>
<dbReference type="RefSeq" id="WP_114928209.1">
    <property type="nucleotide sequence ID" value="NZ_CP031229.1"/>
</dbReference>
<dbReference type="GO" id="GO:0005524">
    <property type="term" value="F:ATP binding"/>
    <property type="evidence" value="ECO:0007669"/>
    <property type="project" value="UniProtKB-UniRule"/>
</dbReference>
<dbReference type="GO" id="GO:0016887">
    <property type="term" value="F:ATP hydrolysis activity"/>
    <property type="evidence" value="ECO:0007669"/>
    <property type="project" value="RHEA"/>
</dbReference>
<dbReference type="Proteomes" id="UP000253790">
    <property type="component" value="Chromosome"/>
</dbReference>
<evidence type="ECO:0000256" key="5">
    <source>
        <dbReference type="ARBA" id="ARBA00022806"/>
    </source>
</evidence>
<dbReference type="EC" id="5.6.2.3" evidence="11"/>
<dbReference type="SUPFAM" id="SSF52540">
    <property type="entry name" value="P-loop containing nucleoside triphosphate hydrolases"/>
    <property type="match status" value="2"/>
</dbReference>
<evidence type="ECO:0000256" key="6">
    <source>
        <dbReference type="ARBA" id="ARBA00022839"/>
    </source>
</evidence>
<dbReference type="Pfam" id="PF13538">
    <property type="entry name" value="UvrD_C_2"/>
    <property type="match status" value="1"/>
</dbReference>
<feature type="domain" description="UvrD-like helicase C-terminal" evidence="12">
    <location>
        <begin position="569"/>
        <end position="615"/>
    </location>
</feature>
<dbReference type="GO" id="GO:0017116">
    <property type="term" value="F:single-stranded DNA helicase activity"/>
    <property type="evidence" value="ECO:0007669"/>
    <property type="project" value="TreeGrafter"/>
</dbReference>
<dbReference type="GO" id="GO:0043139">
    <property type="term" value="F:5'-3' DNA helicase activity"/>
    <property type="evidence" value="ECO:0007669"/>
    <property type="project" value="UniProtKB-UniRule"/>
</dbReference>
<dbReference type="NCBIfam" id="TIGR01447">
    <property type="entry name" value="recD"/>
    <property type="match status" value="1"/>
</dbReference>
<comment type="similarity">
    <text evidence="11">Belongs to the RecD family.</text>
</comment>
<dbReference type="KEGG" id="orn:DV701_10215"/>
<dbReference type="AlphaFoldDB" id="A0A345NN36"/>
<evidence type="ECO:0000256" key="10">
    <source>
        <dbReference type="ARBA" id="ARBA00023235"/>
    </source>
</evidence>
<evidence type="ECO:0000256" key="8">
    <source>
        <dbReference type="ARBA" id="ARBA00023125"/>
    </source>
</evidence>
<evidence type="ECO:0000256" key="9">
    <source>
        <dbReference type="ARBA" id="ARBA00023204"/>
    </source>
</evidence>
<keyword evidence="4 11" id="KW-0378">Hydrolase</keyword>
<dbReference type="CDD" id="cd18809">
    <property type="entry name" value="SF1_C_RecD"/>
    <property type="match status" value="1"/>
</dbReference>
<evidence type="ECO:0000259" key="12">
    <source>
        <dbReference type="Pfam" id="PF13538"/>
    </source>
</evidence>
<feature type="binding site" evidence="11">
    <location>
        <begin position="185"/>
        <end position="192"/>
    </location>
    <ligand>
        <name>ATP</name>
        <dbReference type="ChEBI" id="CHEBI:30616"/>
    </ligand>
</feature>
<comment type="catalytic activity">
    <reaction evidence="11">
        <text>ATP + H2O = ADP + phosphate + H(+)</text>
        <dbReference type="Rhea" id="RHEA:13065"/>
        <dbReference type="ChEBI" id="CHEBI:15377"/>
        <dbReference type="ChEBI" id="CHEBI:15378"/>
        <dbReference type="ChEBI" id="CHEBI:30616"/>
        <dbReference type="ChEBI" id="CHEBI:43474"/>
        <dbReference type="ChEBI" id="CHEBI:456216"/>
        <dbReference type="EC" id="5.6.2.3"/>
    </reaction>
</comment>
<dbReference type="InterPro" id="IPR049550">
    <property type="entry name" value="RecD_N"/>
</dbReference>
<reference evidence="14 15" key="1">
    <citation type="submission" date="2018-07" db="EMBL/GenBank/DDBJ databases">
        <title>Complete genome sequencing of Ornithinimicrobium sp. AMA3305.</title>
        <authorList>
            <person name="Bae J.-W."/>
        </authorList>
    </citation>
    <scope>NUCLEOTIDE SEQUENCE [LARGE SCALE GENOMIC DNA]</scope>
    <source>
        <strain evidence="14 15">AMA3305</strain>
    </source>
</reference>
<dbReference type="InterPro" id="IPR027785">
    <property type="entry name" value="UvrD-like_helicase_C"/>
</dbReference>
<evidence type="ECO:0000256" key="4">
    <source>
        <dbReference type="ARBA" id="ARBA00022801"/>
    </source>
</evidence>
<dbReference type="InterPro" id="IPR006344">
    <property type="entry name" value="RecD"/>
</dbReference>
<dbReference type="InterPro" id="IPR050534">
    <property type="entry name" value="Coronavir_polyprotein_1ab"/>
</dbReference>